<comment type="caution">
    <text evidence="6">The sequence shown here is derived from an EMBL/GenBank/DDBJ whole genome shotgun (WGS) entry which is preliminary data.</text>
</comment>
<evidence type="ECO:0000256" key="2">
    <source>
        <dbReference type="ARBA" id="ARBA00022676"/>
    </source>
</evidence>
<accession>A0ABW2G7A3</accession>
<dbReference type="SUPFAM" id="SSF53756">
    <property type="entry name" value="UDP-Glycosyltransferase/glycogen phosphorylase"/>
    <property type="match status" value="1"/>
</dbReference>
<evidence type="ECO:0000313" key="6">
    <source>
        <dbReference type="EMBL" id="MFC7183790.1"/>
    </source>
</evidence>
<dbReference type="InterPro" id="IPR011875">
    <property type="entry name" value="M1P_synthase"/>
</dbReference>
<protein>
    <recommendedName>
        <fullName evidence="1">D-inositol 3-phosphate glycosyltransferase</fullName>
    </recommendedName>
</protein>
<keyword evidence="7" id="KW-1185">Reference proteome</keyword>
<gene>
    <name evidence="6" type="primary">glgA</name>
    <name evidence="6" type="ORF">ACFQMG_30015</name>
</gene>
<dbReference type="GO" id="GO:0009011">
    <property type="term" value="F:alpha-1,4-glucan glucosyltransferase (ADP-glucose donor) activity"/>
    <property type="evidence" value="ECO:0007669"/>
    <property type="project" value="UniProtKB-EC"/>
</dbReference>
<dbReference type="NCBIfam" id="TIGR02149">
    <property type="entry name" value="glgA_Coryne"/>
    <property type="match status" value="1"/>
</dbReference>
<organism evidence="6 7">
    <name type="scientific">Kitasatospora paranensis</name>
    <dbReference type="NCBI Taxonomy" id="258053"/>
    <lineage>
        <taxon>Bacteria</taxon>
        <taxon>Bacillati</taxon>
        <taxon>Actinomycetota</taxon>
        <taxon>Actinomycetes</taxon>
        <taxon>Kitasatosporales</taxon>
        <taxon>Streptomycetaceae</taxon>
        <taxon>Kitasatospora</taxon>
    </lineage>
</organism>
<dbReference type="Pfam" id="PF00534">
    <property type="entry name" value="Glycos_transf_1"/>
    <property type="match status" value="1"/>
</dbReference>
<dbReference type="Proteomes" id="UP001596435">
    <property type="component" value="Unassembled WGS sequence"/>
</dbReference>
<reference evidence="7" key="1">
    <citation type="journal article" date="2019" name="Int. J. Syst. Evol. Microbiol.">
        <title>The Global Catalogue of Microorganisms (GCM) 10K type strain sequencing project: providing services to taxonomists for standard genome sequencing and annotation.</title>
        <authorList>
            <consortium name="The Broad Institute Genomics Platform"/>
            <consortium name="The Broad Institute Genome Sequencing Center for Infectious Disease"/>
            <person name="Wu L."/>
            <person name="Ma J."/>
        </authorList>
    </citation>
    <scope>NUCLEOTIDE SEQUENCE [LARGE SCALE GENOMIC DNA]</scope>
    <source>
        <strain evidence="7">CGMCC 1.12859</strain>
    </source>
</reference>
<proteinExistence type="predicted"/>
<feature type="domain" description="Glycosyltransferase subfamily 4-like N-terminal" evidence="5">
    <location>
        <begin position="15"/>
        <end position="178"/>
    </location>
</feature>
<feature type="domain" description="Glycosyl transferase family 1" evidence="4">
    <location>
        <begin position="192"/>
        <end position="371"/>
    </location>
</feature>
<dbReference type="EMBL" id="JBHTAJ010000078">
    <property type="protein sequence ID" value="MFC7183790.1"/>
    <property type="molecule type" value="Genomic_DNA"/>
</dbReference>
<dbReference type="InterPro" id="IPR028098">
    <property type="entry name" value="Glyco_trans_4-like_N"/>
</dbReference>
<dbReference type="RefSeq" id="WP_380232496.1">
    <property type="nucleotide sequence ID" value="NZ_JBHSVH010000002.1"/>
</dbReference>
<dbReference type="CDD" id="cd03801">
    <property type="entry name" value="GT4_PimA-like"/>
    <property type="match status" value="1"/>
</dbReference>
<dbReference type="InterPro" id="IPR001296">
    <property type="entry name" value="Glyco_trans_1"/>
</dbReference>
<dbReference type="Gene3D" id="3.40.50.2000">
    <property type="entry name" value="Glycogen Phosphorylase B"/>
    <property type="match status" value="2"/>
</dbReference>
<sequence length="405" mass="43201">MRIDLLTREYPPEVYGGAGVHAAELTRAMRRLADVRVRCLGGPRDEPGTTAYRVPRDFRDANPALGHLAADLLMAADCAGADVVHSHTWYANAAGHTAALLHGVPHVMTMHSLEPLRPWKAEQLGGGYALSGWMERSAVAAADAVIAVSRAMRDDVLAVYPEVAPERVRVIHNGIDTAVHRPDASGDALRRFGLDPDLPIVLFVGRVTRQKGLPHLLRAAFDIHPKAQLVLCCGQPDTPEIGAEVASLVNELSAVREGVRRIDGMLPAADLRQLLSSATVFVCPSLYEPMGIVNLEAMACATAVVATAVGGIPEVVEDGVTGLLVPYDRLPDGTGEPADPDRLAADLADAVNALLDDPARAERFGRAGRERAELLFSWDRVAERTLAVHQGLIGGGNALTTALTR</sequence>
<evidence type="ECO:0000256" key="1">
    <source>
        <dbReference type="ARBA" id="ARBA00021292"/>
    </source>
</evidence>
<dbReference type="Pfam" id="PF13439">
    <property type="entry name" value="Glyco_transf_4"/>
    <property type="match status" value="1"/>
</dbReference>
<dbReference type="PANTHER" id="PTHR12526">
    <property type="entry name" value="GLYCOSYLTRANSFERASE"/>
    <property type="match status" value="1"/>
</dbReference>
<evidence type="ECO:0000259" key="5">
    <source>
        <dbReference type="Pfam" id="PF13439"/>
    </source>
</evidence>
<keyword evidence="3 6" id="KW-0808">Transferase</keyword>
<evidence type="ECO:0000259" key="4">
    <source>
        <dbReference type="Pfam" id="PF00534"/>
    </source>
</evidence>
<dbReference type="PANTHER" id="PTHR12526:SF590">
    <property type="entry name" value="ALPHA-MALTOSE-1-PHOSPHATE SYNTHASE"/>
    <property type="match status" value="1"/>
</dbReference>
<evidence type="ECO:0000256" key="3">
    <source>
        <dbReference type="ARBA" id="ARBA00022679"/>
    </source>
</evidence>
<evidence type="ECO:0000313" key="7">
    <source>
        <dbReference type="Proteomes" id="UP001596435"/>
    </source>
</evidence>
<name>A0ABW2G7A3_9ACTN</name>
<keyword evidence="2 6" id="KW-0328">Glycosyltransferase</keyword>